<keyword evidence="2" id="KW-0507">mRNA processing</keyword>
<evidence type="ECO:0000256" key="4">
    <source>
        <dbReference type="ARBA" id="ARBA00023187"/>
    </source>
</evidence>
<evidence type="ECO:0000256" key="5">
    <source>
        <dbReference type="PROSITE-ProRule" id="PRU00221"/>
    </source>
</evidence>
<dbReference type="InterPro" id="IPR036322">
    <property type="entry name" value="WD40_repeat_dom_sf"/>
</dbReference>
<dbReference type="Gene3D" id="2.130.10.10">
    <property type="entry name" value="YVTN repeat-like/Quinoprotein amine dehydrogenase"/>
    <property type="match status" value="1"/>
</dbReference>
<dbReference type="InterPro" id="IPR019775">
    <property type="entry name" value="WD40_repeat_CS"/>
</dbReference>
<dbReference type="SUPFAM" id="SSF50978">
    <property type="entry name" value="WD40 repeat-like"/>
    <property type="match status" value="1"/>
</dbReference>
<keyword evidence="6" id="KW-1185">Reference proteome</keyword>
<dbReference type="Proteomes" id="UP000035681">
    <property type="component" value="Unplaced"/>
</dbReference>
<dbReference type="PROSITE" id="PS50294">
    <property type="entry name" value="WD_REPEATS_REGION"/>
    <property type="match status" value="4"/>
</dbReference>
<evidence type="ECO:0000256" key="3">
    <source>
        <dbReference type="ARBA" id="ARBA00022737"/>
    </source>
</evidence>
<dbReference type="PANTHER" id="PTHR44006">
    <property type="entry name" value="U5 SMALL NUCLEAR RIBONUCLEOPROTEIN 40 KDA PROTEIN"/>
    <property type="match status" value="1"/>
</dbReference>
<feature type="repeat" description="WD" evidence="5">
    <location>
        <begin position="299"/>
        <end position="340"/>
    </location>
</feature>
<feature type="repeat" description="WD" evidence="5">
    <location>
        <begin position="341"/>
        <end position="375"/>
    </location>
</feature>
<evidence type="ECO:0000313" key="7">
    <source>
        <dbReference type="WBParaSite" id="TCONS_00010643.p1"/>
    </source>
</evidence>
<dbReference type="PANTHER" id="PTHR44006:SF1">
    <property type="entry name" value="U5 SMALL NUCLEAR RIBONUCLEOPROTEIN 40 KDA PROTEIN"/>
    <property type="match status" value="1"/>
</dbReference>
<protein>
    <recommendedName>
        <fullName evidence="8">Anaphase-promoting complex subunit 4 WD40 domain-containing protein</fullName>
    </recommendedName>
</protein>
<dbReference type="PROSITE" id="PS50082">
    <property type="entry name" value="WD_REPEATS_2"/>
    <property type="match status" value="6"/>
</dbReference>
<dbReference type="PRINTS" id="PR00320">
    <property type="entry name" value="GPROTEINBRPT"/>
</dbReference>
<dbReference type="WBParaSite" id="TCONS_00010643.p1">
    <property type="protein sequence ID" value="TCONS_00010643.p1"/>
    <property type="gene ID" value="XLOC_004052"/>
</dbReference>
<proteinExistence type="predicted"/>
<dbReference type="GO" id="GO:0006397">
    <property type="term" value="P:mRNA processing"/>
    <property type="evidence" value="ECO:0007669"/>
    <property type="project" value="UniProtKB-KW"/>
</dbReference>
<feature type="repeat" description="WD" evidence="5">
    <location>
        <begin position="170"/>
        <end position="203"/>
    </location>
</feature>
<accession>A0AAF5DD15</accession>
<evidence type="ECO:0000256" key="1">
    <source>
        <dbReference type="ARBA" id="ARBA00022574"/>
    </source>
</evidence>
<keyword evidence="4" id="KW-0508">mRNA splicing</keyword>
<evidence type="ECO:0000313" key="6">
    <source>
        <dbReference type="Proteomes" id="UP000035681"/>
    </source>
</evidence>
<name>A0AAF5DD15_STRER</name>
<feature type="repeat" description="WD" evidence="5">
    <location>
        <begin position="213"/>
        <end position="254"/>
    </location>
</feature>
<dbReference type="GO" id="GO:0071013">
    <property type="term" value="C:catalytic step 2 spliceosome"/>
    <property type="evidence" value="ECO:0007669"/>
    <property type="project" value="TreeGrafter"/>
</dbReference>
<dbReference type="CDD" id="cd00200">
    <property type="entry name" value="WD40"/>
    <property type="match status" value="1"/>
</dbReference>
<dbReference type="Pfam" id="PF00400">
    <property type="entry name" value="WD40"/>
    <property type="match status" value="7"/>
</dbReference>
<feature type="repeat" description="WD" evidence="5">
    <location>
        <begin position="433"/>
        <end position="469"/>
    </location>
</feature>
<sequence>VVLMLSEIFYWTSFLNILSYFIFQCTPKCKKYLENKNTPSFKTSGNLFGANNKKVANEITVVRPPTATSSIPKIIQPTESIRTKKEEEIAKGNPCQVINFFNILKIKKHLKFIMAQVSLVPRTLKRPLEDSNEIQSINKRACQEGALIAAKNGENEVKRTSNLMAPNMLLHGHEAEIFAARFAPSGDRIATGGFDRAILLWDVYGECKNISTLRGHKHSVMDLKFSTNTSCLASASADKTVRVWDMDTGKCYRNFVSHTDIVNSVSLSRRGNQLIASGSDDGRMLIHDFRQKLPCKEFLNHGKFQFTAVAFNDSAEQVFCGGIDNNIHCWDLRKEKVLYSLQGHNDTITDIMLSPDGNYLLSNGMDICGTIWDVKPYCKDNRAVSFFVGHQHNFEKNLLKCAWSPDGKRISLGSSDGFHYIWNVQSSRVVYRLPGHQGSVNAVDFHPFEPIILSAGSDKQIYLGEISVD</sequence>
<organism evidence="6 7">
    <name type="scientific">Strongyloides stercoralis</name>
    <name type="common">Threadworm</name>
    <dbReference type="NCBI Taxonomy" id="6248"/>
    <lineage>
        <taxon>Eukaryota</taxon>
        <taxon>Metazoa</taxon>
        <taxon>Ecdysozoa</taxon>
        <taxon>Nematoda</taxon>
        <taxon>Chromadorea</taxon>
        <taxon>Rhabditida</taxon>
        <taxon>Tylenchina</taxon>
        <taxon>Panagrolaimomorpha</taxon>
        <taxon>Strongyloidoidea</taxon>
        <taxon>Strongyloididae</taxon>
        <taxon>Strongyloides</taxon>
    </lineage>
</organism>
<dbReference type="AlphaFoldDB" id="A0AAF5DD15"/>
<dbReference type="GO" id="GO:0008380">
    <property type="term" value="P:RNA splicing"/>
    <property type="evidence" value="ECO:0007669"/>
    <property type="project" value="UniProtKB-KW"/>
</dbReference>
<dbReference type="SMART" id="SM00320">
    <property type="entry name" value="WD40"/>
    <property type="match status" value="7"/>
</dbReference>
<evidence type="ECO:0000256" key="2">
    <source>
        <dbReference type="ARBA" id="ARBA00022664"/>
    </source>
</evidence>
<feature type="repeat" description="WD" evidence="5">
    <location>
        <begin position="402"/>
        <end position="432"/>
    </location>
</feature>
<dbReference type="InterPro" id="IPR015943">
    <property type="entry name" value="WD40/YVTN_repeat-like_dom_sf"/>
</dbReference>
<reference evidence="7" key="1">
    <citation type="submission" date="2024-02" db="UniProtKB">
        <authorList>
            <consortium name="WormBaseParasite"/>
        </authorList>
    </citation>
    <scope>IDENTIFICATION</scope>
</reference>
<dbReference type="InterPro" id="IPR020472">
    <property type="entry name" value="WD40_PAC1"/>
</dbReference>
<keyword evidence="3" id="KW-0677">Repeat</keyword>
<dbReference type="GO" id="GO:0003723">
    <property type="term" value="F:RNA binding"/>
    <property type="evidence" value="ECO:0007669"/>
    <property type="project" value="TreeGrafter"/>
</dbReference>
<evidence type="ECO:0008006" key="8">
    <source>
        <dbReference type="Google" id="ProtNLM"/>
    </source>
</evidence>
<dbReference type="PROSITE" id="PS00678">
    <property type="entry name" value="WD_REPEATS_1"/>
    <property type="match status" value="2"/>
</dbReference>
<dbReference type="InterPro" id="IPR001680">
    <property type="entry name" value="WD40_rpt"/>
</dbReference>
<keyword evidence="1 5" id="KW-0853">WD repeat</keyword>
<dbReference type="InterPro" id="IPR052234">
    <property type="entry name" value="U5_snRNP_Component"/>
</dbReference>